<feature type="transmembrane region" description="Helical" evidence="1">
    <location>
        <begin position="20"/>
        <end position="43"/>
    </location>
</feature>
<proteinExistence type="predicted"/>
<keyword evidence="1" id="KW-0812">Transmembrane</keyword>
<sequence length="89" mass="10111">MNTELCTSKRTGVMAVSMMVLMTLSHAVSTCMNSMLSIIRLLWRWYIVVRVAREELPDLDLPPGDMGFPFIGETMDFLNDVSRLTLIDI</sequence>
<dbReference type="EMBL" id="JAIWYP010000006">
    <property type="protein sequence ID" value="KAH3812533.1"/>
    <property type="molecule type" value="Genomic_DNA"/>
</dbReference>
<keyword evidence="3" id="KW-1185">Reference proteome</keyword>
<reference evidence="2" key="1">
    <citation type="journal article" date="2019" name="bioRxiv">
        <title>The Genome of the Zebra Mussel, Dreissena polymorpha: A Resource for Invasive Species Research.</title>
        <authorList>
            <person name="McCartney M.A."/>
            <person name="Auch B."/>
            <person name="Kono T."/>
            <person name="Mallez S."/>
            <person name="Zhang Y."/>
            <person name="Obille A."/>
            <person name="Becker A."/>
            <person name="Abrahante J.E."/>
            <person name="Garbe J."/>
            <person name="Badalamenti J.P."/>
            <person name="Herman A."/>
            <person name="Mangelson H."/>
            <person name="Liachko I."/>
            <person name="Sullivan S."/>
            <person name="Sone E.D."/>
            <person name="Koren S."/>
            <person name="Silverstein K.A.T."/>
            <person name="Beckman K.B."/>
            <person name="Gohl D.M."/>
        </authorList>
    </citation>
    <scope>NUCLEOTIDE SEQUENCE</scope>
    <source>
        <strain evidence="2">Duluth1</strain>
        <tissue evidence="2">Whole animal</tissue>
    </source>
</reference>
<evidence type="ECO:0000313" key="3">
    <source>
        <dbReference type="Proteomes" id="UP000828390"/>
    </source>
</evidence>
<dbReference type="Proteomes" id="UP000828390">
    <property type="component" value="Unassembled WGS sequence"/>
</dbReference>
<reference evidence="2" key="2">
    <citation type="submission" date="2020-11" db="EMBL/GenBank/DDBJ databases">
        <authorList>
            <person name="McCartney M.A."/>
            <person name="Auch B."/>
            <person name="Kono T."/>
            <person name="Mallez S."/>
            <person name="Becker A."/>
            <person name="Gohl D.M."/>
            <person name="Silverstein K.A.T."/>
            <person name="Koren S."/>
            <person name="Bechman K.B."/>
            <person name="Herman A."/>
            <person name="Abrahante J.E."/>
            <person name="Garbe J."/>
        </authorList>
    </citation>
    <scope>NUCLEOTIDE SEQUENCE</scope>
    <source>
        <strain evidence="2">Duluth1</strain>
        <tissue evidence="2">Whole animal</tissue>
    </source>
</reference>
<name>A0A9D4GBW4_DREPO</name>
<evidence type="ECO:0000313" key="2">
    <source>
        <dbReference type="EMBL" id="KAH3812533.1"/>
    </source>
</evidence>
<keyword evidence="1" id="KW-0472">Membrane</keyword>
<evidence type="ECO:0000256" key="1">
    <source>
        <dbReference type="SAM" id="Phobius"/>
    </source>
</evidence>
<keyword evidence="1" id="KW-1133">Transmembrane helix</keyword>
<comment type="caution">
    <text evidence="2">The sequence shown here is derived from an EMBL/GenBank/DDBJ whole genome shotgun (WGS) entry which is preliminary data.</text>
</comment>
<protein>
    <submittedName>
        <fullName evidence="2">Uncharacterized protein</fullName>
    </submittedName>
</protein>
<dbReference type="AlphaFoldDB" id="A0A9D4GBW4"/>
<gene>
    <name evidence="2" type="ORF">DPMN_140968</name>
</gene>
<organism evidence="2 3">
    <name type="scientific">Dreissena polymorpha</name>
    <name type="common">Zebra mussel</name>
    <name type="synonym">Mytilus polymorpha</name>
    <dbReference type="NCBI Taxonomy" id="45954"/>
    <lineage>
        <taxon>Eukaryota</taxon>
        <taxon>Metazoa</taxon>
        <taxon>Spiralia</taxon>
        <taxon>Lophotrochozoa</taxon>
        <taxon>Mollusca</taxon>
        <taxon>Bivalvia</taxon>
        <taxon>Autobranchia</taxon>
        <taxon>Heteroconchia</taxon>
        <taxon>Euheterodonta</taxon>
        <taxon>Imparidentia</taxon>
        <taxon>Neoheterodontei</taxon>
        <taxon>Myida</taxon>
        <taxon>Dreissenoidea</taxon>
        <taxon>Dreissenidae</taxon>
        <taxon>Dreissena</taxon>
    </lineage>
</organism>
<accession>A0A9D4GBW4</accession>